<feature type="region of interest" description="Disordered" evidence="1">
    <location>
        <begin position="18"/>
        <end position="52"/>
    </location>
</feature>
<keyword evidence="3" id="KW-1185">Reference proteome</keyword>
<comment type="caution">
    <text evidence="2">The sequence shown here is derived from an EMBL/GenBank/DDBJ whole genome shotgun (WGS) entry which is preliminary data.</text>
</comment>
<proteinExistence type="predicted"/>
<dbReference type="Proteomes" id="UP000827092">
    <property type="component" value="Unassembled WGS sequence"/>
</dbReference>
<accession>A0AAV6V6Z1</accession>
<protein>
    <submittedName>
        <fullName evidence="2">Uncharacterized protein</fullName>
    </submittedName>
</protein>
<evidence type="ECO:0000313" key="2">
    <source>
        <dbReference type="EMBL" id="KAG8191411.1"/>
    </source>
</evidence>
<gene>
    <name evidence="2" type="ORF">JTE90_010586</name>
</gene>
<evidence type="ECO:0000256" key="1">
    <source>
        <dbReference type="SAM" id="MobiDB-lite"/>
    </source>
</evidence>
<name>A0AAV6V6Z1_9ARAC</name>
<organism evidence="2 3">
    <name type="scientific">Oedothorax gibbosus</name>
    <dbReference type="NCBI Taxonomy" id="931172"/>
    <lineage>
        <taxon>Eukaryota</taxon>
        <taxon>Metazoa</taxon>
        <taxon>Ecdysozoa</taxon>
        <taxon>Arthropoda</taxon>
        <taxon>Chelicerata</taxon>
        <taxon>Arachnida</taxon>
        <taxon>Araneae</taxon>
        <taxon>Araneomorphae</taxon>
        <taxon>Entelegynae</taxon>
        <taxon>Araneoidea</taxon>
        <taxon>Linyphiidae</taxon>
        <taxon>Erigoninae</taxon>
        <taxon>Oedothorax</taxon>
    </lineage>
</organism>
<feature type="compositionally biased region" description="Polar residues" evidence="1">
    <location>
        <begin position="18"/>
        <end position="32"/>
    </location>
</feature>
<dbReference type="EMBL" id="JAFNEN010000160">
    <property type="protein sequence ID" value="KAG8191411.1"/>
    <property type="molecule type" value="Genomic_DNA"/>
</dbReference>
<reference evidence="2 3" key="1">
    <citation type="journal article" date="2022" name="Nat. Ecol. Evol.">
        <title>A masculinizing supergene underlies an exaggerated male reproductive morph in a spider.</title>
        <authorList>
            <person name="Hendrickx F."/>
            <person name="De Corte Z."/>
            <person name="Sonet G."/>
            <person name="Van Belleghem S.M."/>
            <person name="Kostlbacher S."/>
            <person name="Vangestel C."/>
        </authorList>
    </citation>
    <scope>NUCLEOTIDE SEQUENCE [LARGE SCALE GENOMIC DNA]</scope>
    <source>
        <strain evidence="2">W744_W776</strain>
    </source>
</reference>
<sequence length="87" mass="9572">MFTVLFLKLKTTTFISQPLSPKNPIQTHQHSCPSGRLQSGAPPMKRASSKKAPMVSISDTFWTARPALGTDPTSLFPTCNGYQDRYG</sequence>
<evidence type="ECO:0000313" key="3">
    <source>
        <dbReference type="Proteomes" id="UP000827092"/>
    </source>
</evidence>
<dbReference type="AlphaFoldDB" id="A0AAV6V6Z1"/>